<dbReference type="InterPro" id="IPR011600">
    <property type="entry name" value="Pept_C14_caspase"/>
</dbReference>
<evidence type="ECO:0000313" key="5">
    <source>
        <dbReference type="Proteomes" id="UP000663827"/>
    </source>
</evidence>
<accession>A0A8H3DQF4</accession>
<dbReference type="PANTHER" id="PTHR48104">
    <property type="entry name" value="METACASPASE-4"/>
    <property type="match status" value="1"/>
</dbReference>
<proteinExistence type="inferred from homology"/>
<gene>
    <name evidence="4" type="ORF">RDB_LOCUS9552</name>
</gene>
<evidence type="ECO:0000256" key="2">
    <source>
        <dbReference type="SAM" id="MobiDB-lite"/>
    </source>
</evidence>
<comment type="caution">
    <text evidence="4">The sequence shown here is derived from an EMBL/GenBank/DDBJ whole genome shotgun (WGS) entry which is preliminary data.</text>
</comment>
<organism evidence="4 5">
    <name type="scientific">Rhizoctonia solani</name>
    <dbReference type="NCBI Taxonomy" id="456999"/>
    <lineage>
        <taxon>Eukaryota</taxon>
        <taxon>Fungi</taxon>
        <taxon>Dikarya</taxon>
        <taxon>Basidiomycota</taxon>
        <taxon>Agaricomycotina</taxon>
        <taxon>Agaricomycetes</taxon>
        <taxon>Cantharellales</taxon>
        <taxon>Ceratobasidiaceae</taxon>
        <taxon>Rhizoctonia</taxon>
    </lineage>
</organism>
<feature type="region of interest" description="Disordered" evidence="2">
    <location>
        <begin position="15"/>
        <end position="56"/>
    </location>
</feature>
<evidence type="ECO:0000313" key="4">
    <source>
        <dbReference type="EMBL" id="CAE7063278.1"/>
    </source>
</evidence>
<dbReference type="PANTHER" id="PTHR48104:SF30">
    <property type="entry name" value="METACASPASE-1"/>
    <property type="match status" value="1"/>
</dbReference>
<dbReference type="GO" id="GO:0005737">
    <property type="term" value="C:cytoplasm"/>
    <property type="evidence" value="ECO:0007669"/>
    <property type="project" value="TreeGrafter"/>
</dbReference>
<dbReference type="GO" id="GO:0004197">
    <property type="term" value="F:cysteine-type endopeptidase activity"/>
    <property type="evidence" value="ECO:0007669"/>
    <property type="project" value="InterPro"/>
</dbReference>
<evidence type="ECO:0000256" key="1">
    <source>
        <dbReference type="ARBA" id="ARBA00009005"/>
    </source>
</evidence>
<dbReference type="AlphaFoldDB" id="A0A8H3DQF4"/>
<dbReference type="GO" id="GO:0006508">
    <property type="term" value="P:proteolysis"/>
    <property type="evidence" value="ECO:0007669"/>
    <property type="project" value="InterPro"/>
</dbReference>
<feature type="compositionally biased region" description="Basic and acidic residues" evidence="2">
    <location>
        <begin position="18"/>
        <end position="34"/>
    </location>
</feature>
<dbReference type="EMBL" id="CAJNJQ010000208">
    <property type="protein sequence ID" value="CAE7063278.1"/>
    <property type="molecule type" value="Genomic_DNA"/>
</dbReference>
<evidence type="ECO:0000259" key="3">
    <source>
        <dbReference type="Pfam" id="PF00656"/>
    </source>
</evidence>
<dbReference type="Pfam" id="PF00656">
    <property type="entry name" value="Peptidase_C14"/>
    <property type="match status" value="1"/>
</dbReference>
<feature type="domain" description="Peptidase C14 caspase" evidence="3">
    <location>
        <begin position="250"/>
        <end position="483"/>
    </location>
</feature>
<reference evidence="4" key="1">
    <citation type="submission" date="2021-01" db="EMBL/GenBank/DDBJ databases">
        <authorList>
            <person name="Kaushik A."/>
        </authorList>
    </citation>
    <scope>NUCLEOTIDE SEQUENCE</scope>
    <source>
        <strain evidence="4">AG5</strain>
    </source>
</reference>
<dbReference type="Gene3D" id="3.40.50.12660">
    <property type="match status" value="1"/>
</dbReference>
<dbReference type="InterPro" id="IPR050452">
    <property type="entry name" value="Metacaspase"/>
</dbReference>
<dbReference type="Proteomes" id="UP000663827">
    <property type="component" value="Unassembled WGS sequence"/>
</dbReference>
<feature type="non-terminal residue" evidence="4">
    <location>
        <position position="693"/>
    </location>
</feature>
<sequence length="693" mass="77154">QYESGWYTSCAVAPATLERNKRPAQDGEESDKSRSAKRRNVGDRTQSPILYPKDDQVDHEQVLTSPIPPHLPSKAPALRIKVPRCDQLNIPYLVGQAPTSPFSYSSSLHHQEYVSHHPPSTLSGWRFLSPLSPSNADPPHSPQVMRNVLHASSSYDVQWRKDSRQHSFAEYVNHRHKGDLAPPRQYTTSPCSPLFPPIAHTTYPYGEGGFEQGRTRSMSPEPFSRRDSQHVPECVVSSSLKNEASFRGKRRALIIVLEYGAGQQWGNGSSMGIRGPYGDGEDINQLLREQGYHEHEITFMSDSPNTPFELQPTCENIKYELGQFVADAAPGDRFFLYYAGHGLQVNDIDGDEADGLDEAIVPSDWATKYNYSDEGLIIDDYLKEACVNPLPKGAHLTAVFDCCHAGTIMDLTYEHSAKQNGLGFQLNSSTGLSSRRLPSRYQSVDGRVLCISACEDNQQAYAQQRGLLTQAFTTCIRGFAKSYELAGVAFPINPTLKQLYEYLLQYGRPDPKKYGHKYIQDPMLATTFKMSVLTGKRKAGRGATTTTEAMELARRKAAYRAAYANGRPYTGRRNEWGGFEYPDSAAYRERYNKGDVTGHQAFLVAVSVMTIVVALLQATHISPLLSSKPPSSVSAVDRRHEQARLALEEARNKGQTYGDERREGIRKWVKEAGLEGAGQNIGHGGRRRGPEDT</sequence>
<comment type="similarity">
    <text evidence="1">Belongs to the peptidase C14B family.</text>
</comment>
<protein>
    <recommendedName>
        <fullName evidence="3">Peptidase C14 caspase domain-containing protein</fullName>
    </recommendedName>
</protein>
<name>A0A8H3DQF4_9AGAM</name>